<keyword evidence="3" id="KW-0812">Transmembrane</keyword>
<feature type="region of interest" description="Disordered" evidence="2">
    <location>
        <begin position="972"/>
        <end position="998"/>
    </location>
</feature>
<dbReference type="OrthoDB" id="10049244at2759"/>
<name>A0A9P1FV47_9DINO</name>
<keyword evidence="7" id="KW-1185">Reference proteome</keyword>
<dbReference type="GO" id="GO:0034220">
    <property type="term" value="P:monoatomic ion transmembrane transport"/>
    <property type="evidence" value="ECO:0007669"/>
    <property type="project" value="UniProtKB-KW"/>
</dbReference>
<organism evidence="4">
    <name type="scientific">Cladocopium goreaui</name>
    <dbReference type="NCBI Taxonomy" id="2562237"/>
    <lineage>
        <taxon>Eukaryota</taxon>
        <taxon>Sar</taxon>
        <taxon>Alveolata</taxon>
        <taxon>Dinophyceae</taxon>
        <taxon>Suessiales</taxon>
        <taxon>Symbiodiniaceae</taxon>
        <taxon>Cladocopium</taxon>
    </lineage>
</organism>
<keyword evidence="6" id="KW-0406">Ion transport</keyword>
<dbReference type="SUPFAM" id="SSF103473">
    <property type="entry name" value="MFS general substrate transporter"/>
    <property type="match status" value="1"/>
</dbReference>
<protein>
    <submittedName>
        <fullName evidence="6">Potassium channel AKT1</fullName>
    </submittedName>
</protein>
<feature type="transmembrane region" description="Helical" evidence="3">
    <location>
        <begin position="678"/>
        <end position="700"/>
    </location>
</feature>
<dbReference type="CDD" id="cd06174">
    <property type="entry name" value="MFS"/>
    <property type="match status" value="1"/>
</dbReference>
<evidence type="ECO:0000256" key="1">
    <source>
        <dbReference type="SAM" id="Coils"/>
    </source>
</evidence>
<feature type="region of interest" description="Disordered" evidence="2">
    <location>
        <begin position="118"/>
        <end position="164"/>
    </location>
</feature>
<sequence>MEALPAPPSINMQSPRVRAAMRVMGIIPSDLEKKEIQEYDGNKNKHLLFEKKRRTLIEQVATLASRGPQERGGSGDMNANFLEEILRKERETMETMARMAKKDIQKTVIKELESRLEFEKGKKKQEENKKRMLQLKKERDDWLKEQQKKADKKREQTREVRERNDRQLQMHCEEIRQQLKEADDRVAKCLADIRQAHDDSIESKQVRGIEARKQKAAFEQMLVHKREDMHDAIEEKHVRKQELLTELLSQRVSNKEKLLQKELECRQRVAEYLANQQASIEDKYDEARVKHKKAQASREEKGLAKTLKFKTDNEKKRKAFVIRYENLIRDREREHEEFRRNWESRSLQRSASETLRPRERPELLRAREDAEHFAALAAENRERLRRAHAHSVDQQIEHLLAVRQRAQALEDQKAEADRTRMVVMRNTAVTKHELKHKVDRFKDVGIEKMLDLLEDVEIEPAAKTRINEILGDLGLPPLGPQSTLHVRRRPHGRMGRVGAETAPAVKLHVSCTLCAQKGRACRTCAVIGAIVHCLRLGPPTKSVAETRWRRQKGERDSLVLYVLILVFFFSCQFGHGSNIGVAVSLPGNSKAMNLALGSWVMMGVCLGLPLTPWAIRTFGEFNVVAVCTVLDVVAMLLMTIPGITLHQIYAVRFLVGFFEAPFLPYLQEWLARHGSHNWNVWNAILHAMVPLGENVGFILAQELVNAGYSWRWAFVGQAIAFGGSALLCLAYGGRRYLDFAEESVTKTDSRGSQGSEEKVVSEVEYPSTEKWGVYWATNASLAAQLGFLGGCKYVIRDYALSRGFGLHVILATFSGIALLGPALGGSVAMSGSIVQPDKWGQHKRTLIFLAVISTVAALLAAILPYVPSSMFWPSMFITFFAAGGVYPAAQGIINIALTSSRVIEASVYQVQLNNILFAMPMPYAIGKAMDSWSIGASFRLVALFQVLAAAGFSLAVLFADFDEERSTFNRISSPDPLLNMEEGESPSLEMTNSLKSLE</sequence>
<accession>A0A9P1FV47</accession>
<reference evidence="4" key="1">
    <citation type="submission" date="2022-10" db="EMBL/GenBank/DDBJ databases">
        <authorList>
            <person name="Chen Y."/>
            <person name="Dougan E. K."/>
            <person name="Chan C."/>
            <person name="Rhodes N."/>
            <person name="Thang M."/>
        </authorList>
    </citation>
    <scope>NUCLEOTIDE SEQUENCE</scope>
</reference>
<evidence type="ECO:0000313" key="4">
    <source>
        <dbReference type="EMBL" id="CAI3987487.1"/>
    </source>
</evidence>
<feature type="transmembrane region" description="Helical" evidence="3">
    <location>
        <begin position="937"/>
        <end position="961"/>
    </location>
</feature>
<dbReference type="EMBL" id="CAMXCT030001172">
    <property type="protein sequence ID" value="CAL4774799.1"/>
    <property type="molecule type" value="Genomic_DNA"/>
</dbReference>
<dbReference type="InterPro" id="IPR036259">
    <property type="entry name" value="MFS_trans_sf"/>
</dbReference>
<keyword evidence="6" id="KW-0407">Ion channel</keyword>
<feature type="transmembrane region" description="Helical" evidence="3">
    <location>
        <begin position="773"/>
        <end position="795"/>
    </location>
</feature>
<evidence type="ECO:0000256" key="2">
    <source>
        <dbReference type="SAM" id="MobiDB-lite"/>
    </source>
</evidence>
<dbReference type="Gene3D" id="1.20.1250.20">
    <property type="entry name" value="MFS general substrate transporter like domains"/>
    <property type="match status" value="1"/>
</dbReference>
<keyword evidence="1" id="KW-0175">Coiled coil</keyword>
<feature type="transmembrane region" description="Helical" evidence="3">
    <location>
        <begin position="558"/>
        <end position="576"/>
    </location>
</feature>
<dbReference type="EMBL" id="CAMXCT020001172">
    <property type="protein sequence ID" value="CAL1140862.1"/>
    <property type="molecule type" value="Genomic_DNA"/>
</dbReference>
<feature type="coiled-coil region" evidence="1">
    <location>
        <begin position="392"/>
        <end position="419"/>
    </location>
</feature>
<comment type="caution">
    <text evidence="4">The sequence shown here is derived from an EMBL/GenBank/DDBJ whole genome shotgun (WGS) entry which is preliminary data.</text>
</comment>
<dbReference type="GO" id="GO:0022857">
    <property type="term" value="F:transmembrane transporter activity"/>
    <property type="evidence" value="ECO:0007669"/>
    <property type="project" value="InterPro"/>
</dbReference>
<dbReference type="Pfam" id="PF07690">
    <property type="entry name" value="MFS_1"/>
    <property type="match status" value="1"/>
</dbReference>
<feature type="transmembrane region" description="Helical" evidence="3">
    <location>
        <begin position="712"/>
        <end position="732"/>
    </location>
</feature>
<evidence type="ECO:0000313" key="5">
    <source>
        <dbReference type="EMBL" id="CAL1140862.1"/>
    </source>
</evidence>
<evidence type="ECO:0000313" key="7">
    <source>
        <dbReference type="Proteomes" id="UP001152797"/>
    </source>
</evidence>
<keyword evidence="6" id="KW-0813">Transport</keyword>
<evidence type="ECO:0000256" key="3">
    <source>
        <dbReference type="SAM" id="Phobius"/>
    </source>
</evidence>
<feature type="transmembrane region" description="Helical" evidence="3">
    <location>
        <begin position="596"/>
        <end position="615"/>
    </location>
</feature>
<proteinExistence type="predicted"/>
<dbReference type="EMBL" id="CAMXCT010001172">
    <property type="protein sequence ID" value="CAI3987487.1"/>
    <property type="molecule type" value="Genomic_DNA"/>
</dbReference>
<dbReference type="InterPro" id="IPR011701">
    <property type="entry name" value="MFS"/>
</dbReference>
<evidence type="ECO:0000313" key="6">
    <source>
        <dbReference type="EMBL" id="CAL4774799.1"/>
    </source>
</evidence>
<dbReference type="Proteomes" id="UP001152797">
    <property type="component" value="Unassembled WGS sequence"/>
</dbReference>
<feature type="transmembrane region" description="Helical" evidence="3">
    <location>
        <begin position="807"/>
        <end position="834"/>
    </location>
</feature>
<feature type="transmembrane region" description="Helical" evidence="3">
    <location>
        <begin position="622"/>
        <end position="643"/>
    </location>
</feature>
<reference evidence="5" key="2">
    <citation type="submission" date="2024-04" db="EMBL/GenBank/DDBJ databases">
        <authorList>
            <person name="Chen Y."/>
            <person name="Shah S."/>
            <person name="Dougan E. K."/>
            <person name="Thang M."/>
            <person name="Chan C."/>
        </authorList>
    </citation>
    <scope>NUCLEOTIDE SEQUENCE [LARGE SCALE GENOMIC DNA]</scope>
</reference>
<keyword evidence="3" id="KW-0472">Membrane</keyword>
<gene>
    <name evidence="4" type="ORF">C1SCF055_LOCUS14755</name>
</gene>
<feature type="compositionally biased region" description="Polar residues" evidence="2">
    <location>
        <begin position="988"/>
        <end position="998"/>
    </location>
</feature>
<dbReference type="AlphaFoldDB" id="A0A9P1FV47"/>
<feature type="transmembrane region" description="Helical" evidence="3">
    <location>
        <begin position="846"/>
        <end position="866"/>
    </location>
</feature>
<feature type="transmembrane region" description="Helical" evidence="3">
    <location>
        <begin position="872"/>
        <end position="893"/>
    </location>
</feature>
<keyword evidence="3" id="KW-1133">Transmembrane helix</keyword>